<name>A0A284S2F9_ARMOS</name>
<evidence type="ECO:0000256" key="1">
    <source>
        <dbReference type="SAM" id="MobiDB-lite"/>
    </source>
</evidence>
<organism evidence="2 3">
    <name type="scientific">Armillaria ostoyae</name>
    <name type="common">Armillaria root rot fungus</name>
    <dbReference type="NCBI Taxonomy" id="47428"/>
    <lineage>
        <taxon>Eukaryota</taxon>
        <taxon>Fungi</taxon>
        <taxon>Dikarya</taxon>
        <taxon>Basidiomycota</taxon>
        <taxon>Agaricomycotina</taxon>
        <taxon>Agaricomycetes</taxon>
        <taxon>Agaricomycetidae</taxon>
        <taxon>Agaricales</taxon>
        <taxon>Marasmiineae</taxon>
        <taxon>Physalacriaceae</taxon>
        <taxon>Armillaria</taxon>
    </lineage>
</organism>
<sequence length="588" mass="64189">MKASDFNASLKPLRPLFNPEKHGKMRPRDIRRILEDSTDLLAMALDNARRHAGTPKSDFLYNLVFTCEKVSKELQPADRSEDFGEWELFMNEQANRELVNEDAELVLPESTKPARGQKRRAEEELHDDDVSGDDDPDVPAPAKSEAPKVLLPPLFWLSLVLMLTVQTSPSKGVPSAKNPGLKKVPKPNFDTTAAKDATTRTAIVKPQSRKQIKMQTGSVKDEPSVDKGESSRAARAQSRAVVKDEGDSGTSKGKGKSAASTHQAEITAVSTYSYIEKVPVPIHKDEFQALLQAPPEPAYGCAQCSSSVQSADCVFQGWGKRCSVCQIGKKSLCSYRAEPLQRYAARRELALLAESTPEHIRTALNRATSALQIFETNAHAAAQAARYFRNELDDALRICYNAVRSEGADALKDIVFEDPGLLSQVKAVLDEFDHPVRPSPPVLPVVESPARKTAPLPASNLKPGPSQASGLTQPNSLVLRPEDEFSGSDSPSSAVEPLLAPSGADSESDAALSAPLPDLDFIEDEADLNVGSDDEQRLEALAAEVREEVTQKLRATGQTLPDELPLENPPRRTRKKKSPKKRRSNVCI</sequence>
<feature type="region of interest" description="Disordered" evidence="1">
    <location>
        <begin position="100"/>
        <end position="145"/>
    </location>
</feature>
<feature type="compositionally biased region" description="Low complexity" evidence="1">
    <location>
        <begin position="190"/>
        <end position="202"/>
    </location>
</feature>
<feature type="region of interest" description="Disordered" evidence="1">
    <location>
        <begin position="169"/>
        <end position="262"/>
    </location>
</feature>
<feature type="region of interest" description="Disordered" evidence="1">
    <location>
        <begin position="436"/>
        <end position="518"/>
    </location>
</feature>
<protein>
    <submittedName>
        <fullName evidence="2">Uncharacterized protein</fullName>
    </submittedName>
</protein>
<feature type="compositionally biased region" description="Basic residues" evidence="1">
    <location>
        <begin position="571"/>
        <end position="588"/>
    </location>
</feature>
<dbReference type="AlphaFoldDB" id="A0A284S2F9"/>
<accession>A0A284S2F9</accession>
<feature type="compositionally biased region" description="Acidic residues" evidence="1">
    <location>
        <begin position="124"/>
        <end position="137"/>
    </location>
</feature>
<feature type="compositionally biased region" description="Polar residues" evidence="1">
    <location>
        <begin position="466"/>
        <end position="476"/>
    </location>
</feature>
<feature type="compositionally biased region" description="Basic and acidic residues" evidence="1">
    <location>
        <begin position="219"/>
        <end position="232"/>
    </location>
</feature>
<gene>
    <name evidence="2" type="ORF">ARMOST_18671</name>
</gene>
<proteinExistence type="predicted"/>
<feature type="region of interest" description="Disordered" evidence="1">
    <location>
        <begin position="551"/>
        <end position="588"/>
    </location>
</feature>
<evidence type="ECO:0000313" key="3">
    <source>
        <dbReference type="Proteomes" id="UP000219338"/>
    </source>
</evidence>
<keyword evidence="3" id="KW-1185">Reference proteome</keyword>
<dbReference type="EMBL" id="FUEG01000027">
    <property type="protein sequence ID" value="SJL15185.1"/>
    <property type="molecule type" value="Genomic_DNA"/>
</dbReference>
<feature type="compositionally biased region" description="Low complexity" evidence="1">
    <location>
        <begin position="248"/>
        <end position="261"/>
    </location>
</feature>
<dbReference type="Proteomes" id="UP000219338">
    <property type="component" value="Unassembled WGS sequence"/>
</dbReference>
<evidence type="ECO:0000313" key="2">
    <source>
        <dbReference type="EMBL" id="SJL15185.1"/>
    </source>
</evidence>
<reference evidence="3" key="1">
    <citation type="journal article" date="2017" name="Nat. Ecol. Evol.">
        <title>Genome expansion and lineage-specific genetic innovations in the forest pathogenic fungi Armillaria.</title>
        <authorList>
            <person name="Sipos G."/>
            <person name="Prasanna A.N."/>
            <person name="Walter M.C."/>
            <person name="O'Connor E."/>
            <person name="Balint B."/>
            <person name="Krizsan K."/>
            <person name="Kiss B."/>
            <person name="Hess J."/>
            <person name="Varga T."/>
            <person name="Slot J."/>
            <person name="Riley R."/>
            <person name="Boka B."/>
            <person name="Rigling D."/>
            <person name="Barry K."/>
            <person name="Lee J."/>
            <person name="Mihaltcheva S."/>
            <person name="LaButti K."/>
            <person name="Lipzen A."/>
            <person name="Waldron R."/>
            <person name="Moloney N.M."/>
            <person name="Sperisen C."/>
            <person name="Kredics L."/>
            <person name="Vagvoelgyi C."/>
            <person name="Patrignani A."/>
            <person name="Fitzpatrick D."/>
            <person name="Nagy I."/>
            <person name="Doyle S."/>
            <person name="Anderson J.B."/>
            <person name="Grigoriev I.V."/>
            <person name="Gueldener U."/>
            <person name="Muensterkoetter M."/>
            <person name="Nagy L.G."/>
        </authorList>
    </citation>
    <scope>NUCLEOTIDE SEQUENCE [LARGE SCALE GENOMIC DNA]</scope>
    <source>
        <strain evidence="3">C18/9</strain>
    </source>
</reference>